<organism evidence="2 3">
    <name type="scientific">Rhodofomes roseus</name>
    <dbReference type="NCBI Taxonomy" id="34475"/>
    <lineage>
        <taxon>Eukaryota</taxon>
        <taxon>Fungi</taxon>
        <taxon>Dikarya</taxon>
        <taxon>Basidiomycota</taxon>
        <taxon>Agaricomycotina</taxon>
        <taxon>Agaricomycetes</taxon>
        <taxon>Polyporales</taxon>
        <taxon>Rhodofomes</taxon>
    </lineage>
</organism>
<feature type="compositionally biased region" description="Pro residues" evidence="1">
    <location>
        <begin position="309"/>
        <end position="320"/>
    </location>
</feature>
<dbReference type="EMBL" id="JADCUA010000005">
    <property type="protein sequence ID" value="KAH9839782.1"/>
    <property type="molecule type" value="Genomic_DNA"/>
</dbReference>
<gene>
    <name evidence="2" type="ORF">C8Q71DRAFT_855093</name>
</gene>
<evidence type="ECO:0000313" key="3">
    <source>
        <dbReference type="Proteomes" id="UP000814176"/>
    </source>
</evidence>
<feature type="compositionally biased region" description="Polar residues" evidence="1">
    <location>
        <begin position="10"/>
        <end position="25"/>
    </location>
</feature>
<feature type="region of interest" description="Disordered" evidence="1">
    <location>
        <begin position="263"/>
        <end position="423"/>
    </location>
</feature>
<feature type="compositionally biased region" description="Low complexity" evidence="1">
    <location>
        <begin position="351"/>
        <end position="361"/>
    </location>
</feature>
<feature type="compositionally biased region" description="Low complexity" evidence="1">
    <location>
        <begin position="66"/>
        <end position="79"/>
    </location>
</feature>
<dbReference type="GeneID" id="72007873"/>
<evidence type="ECO:0000256" key="1">
    <source>
        <dbReference type="SAM" id="MobiDB-lite"/>
    </source>
</evidence>
<feature type="region of interest" description="Disordered" evidence="1">
    <location>
        <begin position="730"/>
        <end position="770"/>
    </location>
</feature>
<feature type="region of interest" description="Disordered" evidence="1">
    <location>
        <begin position="1"/>
        <end position="239"/>
    </location>
</feature>
<comment type="caution">
    <text evidence="2">The sequence shown here is derived from an EMBL/GenBank/DDBJ whole genome shotgun (WGS) entry which is preliminary data.</text>
</comment>
<protein>
    <submittedName>
        <fullName evidence="2">Uncharacterized protein</fullName>
    </submittedName>
</protein>
<feature type="compositionally biased region" description="Low complexity" evidence="1">
    <location>
        <begin position="228"/>
        <end position="237"/>
    </location>
</feature>
<keyword evidence="3" id="KW-1185">Reference proteome</keyword>
<sequence length="770" mass="83817">MLYTPLPNDESANSVPLTHQQSLSDQVDAANSLALDASQRSLSPTTYHEMTSSSPSARRSPGISYAAMAARSPSPRSPANNEHATIAVAPQPPPPSPQDDMESFPPLAPPASQTNQGAGWTLVTNKKKVAAWKGKGRETAARRRRASLSDDEPTVNLSPEIELGVEPRKRRRVADDTGSDADPMPTLRKQNPLPKRSSPPTSTTRRPPRQSSPTDFILHGKPVWTKGPPSSKPAKAPVTNDNIDIDFAMASDSDPIEPLLFPASGLSTSASPAPSYRQAGPSRIPRITAAKYTSRMAHVPTARTTSLFPLPPSSLPPGTPRTPAKASRPHRRSPSPSAPSRNRRRPKARDTSSSTDDASSSPLYQPRSPPEIEMADASQPVGPSHPTRNGMRHEQGRRSTAAAGAPPQRPATRRPDTPPLPFDVDTLDADIIIPAVDSWHEVQGDAADWKKEGMAPVQRKTWDELDLAGPSLAMMIPNHGTEEPGGHLRIELMTQVFHNHLHVPGVSILSGYSLTGFHGMNEAPYWYLGQGIPIHVIAALVNLGWLNLSNITLHFAFWRDHNPHLCAMFRQVFRFGAQSKEEYNELVRRELLDSDLYDILFDVLTRDIDNDGMWSGPSRLEAITEILDSVEVEIVTCKVGQTYEQVAVIYVKPPTADRRDWRAFANRIQKHLFGSDAGGHPEPFLEKLRCSYCHSLGHNAVHCHVRDTPGWHASPLRLPYQVAPLPNQMNAVATGGGRGRGNGRGNGRGGGRGNGRGRGGRGRGGGYANY</sequence>
<feature type="compositionally biased region" description="Polar residues" evidence="1">
    <location>
        <begin position="111"/>
        <end position="124"/>
    </location>
</feature>
<evidence type="ECO:0000313" key="2">
    <source>
        <dbReference type="EMBL" id="KAH9839782.1"/>
    </source>
</evidence>
<dbReference type="Proteomes" id="UP000814176">
    <property type="component" value="Unassembled WGS sequence"/>
</dbReference>
<accession>A0ABQ8KPK1</accession>
<dbReference type="RefSeq" id="XP_047781432.1">
    <property type="nucleotide sequence ID" value="XM_047927141.1"/>
</dbReference>
<proteinExistence type="predicted"/>
<feature type="compositionally biased region" description="Gly residues" evidence="1">
    <location>
        <begin position="734"/>
        <end position="770"/>
    </location>
</feature>
<feature type="compositionally biased region" description="Low complexity" evidence="1">
    <location>
        <begin position="196"/>
        <end position="214"/>
    </location>
</feature>
<reference evidence="2 3" key="1">
    <citation type="journal article" date="2021" name="Environ. Microbiol.">
        <title>Gene family expansions and transcriptome signatures uncover fungal adaptations to wood decay.</title>
        <authorList>
            <person name="Hage H."/>
            <person name="Miyauchi S."/>
            <person name="Viragh M."/>
            <person name="Drula E."/>
            <person name="Min B."/>
            <person name="Chaduli D."/>
            <person name="Navarro D."/>
            <person name="Favel A."/>
            <person name="Norest M."/>
            <person name="Lesage-Meessen L."/>
            <person name="Balint B."/>
            <person name="Merenyi Z."/>
            <person name="de Eugenio L."/>
            <person name="Morin E."/>
            <person name="Martinez A.T."/>
            <person name="Baldrian P."/>
            <person name="Stursova M."/>
            <person name="Martinez M.J."/>
            <person name="Novotny C."/>
            <person name="Magnuson J.K."/>
            <person name="Spatafora J.W."/>
            <person name="Maurice S."/>
            <person name="Pangilinan J."/>
            <person name="Andreopoulos W."/>
            <person name="LaButti K."/>
            <person name="Hundley H."/>
            <person name="Na H."/>
            <person name="Kuo A."/>
            <person name="Barry K."/>
            <person name="Lipzen A."/>
            <person name="Henrissat B."/>
            <person name="Riley R."/>
            <person name="Ahrendt S."/>
            <person name="Nagy L.G."/>
            <person name="Grigoriev I.V."/>
            <person name="Martin F."/>
            <person name="Rosso M.N."/>
        </authorList>
    </citation>
    <scope>NUCLEOTIDE SEQUENCE [LARGE SCALE GENOMIC DNA]</scope>
    <source>
        <strain evidence="2 3">CIRM-BRFM 1785</strain>
    </source>
</reference>
<name>A0ABQ8KPK1_9APHY</name>
<feature type="compositionally biased region" description="Polar residues" evidence="1">
    <location>
        <begin position="38"/>
        <end position="57"/>
    </location>
</feature>